<dbReference type="EMBL" id="JACXAH010000037">
    <property type="protein sequence ID" value="MBD1373779.1"/>
    <property type="molecule type" value="Genomic_DNA"/>
</dbReference>
<proteinExistence type="predicted"/>
<evidence type="ECO:0000313" key="3">
    <source>
        <dbReference type="Proteomes" id="UP000661691"/>
    </source>
</evidence>
<keyword evidence="3" id="KW-1185">Reference proteome</keyword>
<dbReference type="AlphaFoldDB" id="A0A926NHS7"/>
<evidence type="ECO:0000256" key="1">
    <source>
        <dbReference type="SAM" id="Coils"/>
    </source>
</evidence>
<keyword evidence="1" id="KW-0175">Coiled coil</keyword>
<protein>
    <submittedName>
        <fullName evidence="2">Uncharacterized protein</fullName>
    </submittedName>
</protein>
<feature type="coiled-coil region" evidence="1">
    <location>
        <begin position="6"/>
        <end position="54"/>
    </location>
</feature>
<evidence type="ECO:0000313" key="2">
    <source>
        <dbReference type="EMBL" id="MBD1373779.1"/>
    </source>
</evidence>
<name>A0A926NHS7_9BACL</name>
<dbReference type="Proteomes" id="UP000661691">
    <property type="component" value="Unassembled WGS sequence"/>
</dbReference>
<sequence length="113" mass="13135">MSDNLLQQILNELKELKTDVKELKTDVKELKIDMQDVKADINKLDQKVNLLGQDVQDDVIRVLKRIDHNNDSELEHRIDVHEAQLVDHKAVMDTLSVRSIKLETDVRKLKKAE</sequence>
<reference evidence="2" key="1">
    <citation type="submission" date="2020-09" db="EMBL/GenBank/DDBJ databases">
        <title>A novel bacterium of genus Hazenella, isolated from South China Sea.</title>
        <authorList>
            <person name="Huang H."/>
            <person name="Mo K."/>
            <person name="Hu Y."/>
        </authorList>
    </citation>
    <scope>NUCLEOTIDE SEQUENCE</scope>
    <source>
        <strain evidence="2">IB182357</strain>
    </source>
</reference>
<accession>A0A926NHS7</accession>
<organism evidence="2 3">
    <name type="scientific">Polycladospora coralii</name>
    <dbReference type="NCBI Taxonomy" id="2771432"/>
    <lineage>
        <taxon>Bacteria</taxon>
        <taxon>Bacillati</taxon>
        <taxon>Bacillota</taxon>
        <taxon>Bacilli</taxon>
        <taxon>Bacillales</taxon>
        <taxon>Thermoactinomycetaceae</taxon>
        <taxon>Polycladospora</taxon>
    </lineage>
</organism>
<comment type="caution">
    <text evidence="2">The sequence shown here is derived from an EMBL/GenBank/DDBJ whole genome shotgun (WGS) entry which is preliminary data.</text>
</comment>
<dbReference type="Gene3D" id="1.20.5.320">
    <property type="entry name" value="6-Phosphogluconate Dehydrogenase, domain 3"/>
    <property type="match status" value="1"/>
</dbReference>
<gene>
    <name evidence="2" type="ORF">IC620_15645</name>
</gene>
<dbReference type="RefSeq" id="WP_191141061.1">
    <property type="nucleotide sequence ID" value="NZ_JACXAG020000011.1"/>
</dbReference>